<sequence>MSVYEAYKCIVNSVQLEKVELVSMNCTQKKKERTGNVSVSVRFKRKVELIDDKTALIFLHTKVGEGSCPFDFEIVYSGKCKCKNDSTTSTFEEYAEAQVIPLLLPYVRECIASTLARMGLPIFTIPTIDVLNSFEANDASKHIED</sequence>
<name>A0ABW5PV59_9BACI</name>
<accession>A0ABW5PV59</accession>
<comment type="caution">
    <text evidence="1">The sequence shown here is derived from an EMBL/GenBank/DDBJ whole genome shotgun (WGS) entry which is preliminary data.</text>
</comment>
<dbReference type="Gene3D" id="3.10.420.10">
    <property type="entry name" value="SecB-like"/>
    <property type="match status" value="1"/>
</dbReference>
<dbReference type="Proteomes" id="UP001597458">
    <property type="component" value="Unassembled WGS sequence"/>
</dbReference>
<gene>
    <name evidence="1" type="ORF">ACFSTF_15105</name>
</gene>
<dbReference type="EMBL" id="JBHUMR010000023">
    <property type="protein sequence ID" value="MFD2618617.1"/>
    <property type="molecule type" value="Genomic_DNA"/>
</dbReference>
<organism evidence="1 2">
    <name type="scientific">Terrilactibacillus laevilacticus</name>
    <dbReference type="NCBI Taxonomy" id="1380157"/>
    <lineage>
        <taxon>Bacteria</taxon>
        <taxon>Bacillati</taxon>
        <taxon>Bacillota</taxon>
        <taxon>Bacilli</taxon>
        <taxon>Bacillales</taxon>
        <taxon>Bacillaceae</taxon>
        <taxon>Terrilactibacillus</taxon>
    </lineage>
</organism>
<dbReference type="SUPFAM" id="SSF54611">
    <property type="entry name" value="SecB-like"/>
    <property type="match status" value="1"/>
</dbReference>
<keyword evidence="2" id="KW-1185">Reference proteome</keyword>
<dbReference type="InterPro" id="IPR035958">
    <property type="entry name" value="SecB-like_sf"/>
</dbReference>
<dbReference type="RefSeq" id="WP_181406511.1">
    <property type="nucleotide sequence ID" value="NZ_JBHUMR010000023.1"/>
</dbReference>
<reference evidence="2" key="1">
    <citation type="journal article" date="2019" name="Int. J. Syst. Evol. Microbiol.">
        <title>The Global Catalogue of Microorganisms (GCM) 10K type strain sequencing project: providing services to taxonomists for standard genome sequencing and annotation.</title>
        <authorList>
            <consortium name="The Broad Institute Genomics Platform"/>
            <consortium name="The Broad Institute Genome Sequencing Center for Infectious Disease"/>
            <person name="Wu L."/>
            <person name="Ma J."/>
        </authorList>
    </citation>
    <scope>NUCLEOTIDE SEQUENCE [LARGE SCALE GENOMIC DNA]</scope>
    <source>
        <strain evidence="2">TISTR 2241</strain>
    </source>
</reference>
<evidence type="ECO:0000313" key="1">
    <source>
        <dbReference type="EMBL" id="MFD2618617.1"/>
    </source>
</evidence>
<protein>
    <submittedName>
        <fullName evidence="1">Protein-export chaperone SecB</fullName>
    </submittedName>
</protein>
<evidence type="ECO:0000313" key="2">
    <source>
        <dbReference type="Proteomes" id="UP001597458"/>
    </source>
</evidence>
<proteinExistence type="predicted"/>